<evidence type="ECO:0000256" key="7">
    <source>
        <dbReference type="PROSITE-ProRule" id="PRU00169"/>
    </source>
</evidence>
<dbReference type="SMART" id="SM00862">
    <property type="entry name" value="Trans_reg_C"/>
    <property type="match status" value="1"/>
</dbReference>
<evidence type="ECO:0000256" key="6">
    <source>
        <dbReference type="ARBA" id="ARBA00023163"/>
    </source>
</evidence>
<dbReference type="GO" id="GO:0000976">
    <property type="term" value="F:transcription cis-regulatory region binding"/>
    <property type="evidence" value="ECO:0007669"/>
    <property type="project" value="TreeGrafter"/>
</dbReference>
<evidence type="ECO:0000256" key="8">
    <source>
        <dbReference type="PROSITE-ProRule" id="PRU01091"/>
    </source>
</evidence>
<dbReference type="FunFam" id="3.40.50.2300:FF:000001">
    <property type="entry name" value="DNA-binding response regulator PhoB"/>
    <property type="match status" value="1"/>
</dbReference>
<evidence type="ECO:0000313" key="14">
    <source>
        <dbReference type="Proteomes" id="UP000072605"/>
    </source>
</evidence>
<evidence type="ECO:0000256" key="1">
    <source>
        <dbReference type="ARBA" id="ARBA00004496"/>
    </source>
</evidence>
<dbReference type="Gene3D" id="3.40.50.2300">
    <property type="match status" value="1"/>
</dbReference>
<dbReference type="PANTHER" id="PTHR48111:SF54">
    <property type="entry name" value="STAGE 0 SPORULATION PROTEIN A HOMOLOG"/>
    <property type="match status" value="1"/>
</dbReference>
<dbReference type="Pfam" id="PF00486">
    <property type="entry name" value="Trans_reg_C"/>
    <property type="match status" value="1"/>
</dbReference>
<keyword evidence="5 8" id="KW-0238">DNA-binding</keyword>
<dbReference type="InterPro" id="IPR001789">
    <property type="entry name" value="Sig_transdc_resp-reg_receiver"/>
</dbReference>
<protein>
    <submittedName>
        <fullName evidence="12">Chemotaxis protein CheY</fullName>
    </submittedName>
    <submittedName>
        <fullName evidence="11">Two-component system response regulator</fullName>
    </submittedName>
</protein>
<dbReference type="GO" id="GO:0005829">
    <property type="term" value="C:cytosol"/>
    <property type="evidence" value="ECO:0007669"/>
    <property type="project" value="TreeGrafter"/>
</dbReference>
<feature type="domain" description="OmpR/PhoB-type" evidence="10">
    <location>
        <begin position="129"/>
        <end position="228"/>
    </location>
</feature>
<evidence type="ECO:0000256" key="3">
    <source>
        <dbReference type="ARBA" id="ARBA00023012"/>
    </source>
</evidence>
<dbReference type="SMART" id="SM00448">
    <property type="entry name" value="REC"/>
    <property type="match status" value="1"/>
</dbReference>
<keyword evidence="4" id="KW-0805">Transcription regulation</keyword>
<dbReference type="CDD" id="cd17574">
    <property type="entry name" value="REC_OmpR"/>
    <property type="match status" value="1"/>
</dbReference>
<accession>A0A0V8GE33</accession>
<dbReference type="Gene3D" id="1.10.10.10">
    <property type="entry name" value="Winged helix-like DNA-binding domain superfamily/Winged helix DNA-binding domain"/>
    <property type="match status" value="1"/>
</dbReference>
<proteinExistence type="predicted"/>
<name>A0A0V8GE33_9BACL</name>
<keyword evidence="3" id="KW-0902">Two-component regulatory system</keyword>
<comment type="caution">
    <text evidence="11">The sequence shown here is derived from an EMBL/GenBank/DDBJ whole genome shotgun (WGS) entry which is preliminary data.</text>
</comment>
<dbReference type="GO" id="GO:0006355">
    <property type="term" value="P:regulation of DNA-templated transcription"/>
    <property type="evidence" value="ECO:0007669"/>
    <property type="project" value="InterPro"/>
</dbReference>
<dbReference type="InterPro" id="IPR001867">
    <property type="entry name" value="OmpR/PhoB-type_DNA-bd"/>
</dbReference>
<dbReference type="OrthoDB" id="9790442at2"/>
<dbReference type="PROSITE" id="PS50110">
    <property type="entry name" value="RESPONSE_REGULATORY"/>
    <property type="match status" value="1"/>
</dbReference>
<feature type="modified residue" description="4-aspartylphosphate" evidence="7">
    <location>
        <position position="52"/>
    </location>
</feature>
<evidence type="ECO:0000256" key="2">
    <source>
        <dbReference type="ARBA" id="ARBA00022553"/>
    </source>
</evidence>
<evidence type="ECO:0000259" key="9">
    <source>
        <dbReference type="PROSITE" id="PS50110"/>
    </source>
</evidence>
<dbReference type="Proteomes" id="UP000072605">
    <property type="component" value="Unassembled WGS sequence"/>
</dbReference>
<feature type="DNA-binding region" description="OmpR/PhoB-type" evidence="8">
    <location>
        <begin position="129"/>
        <end position="228"/>
    </location>
</feature>
<evidence type="ECO:0000256" key="5">
    <source>
        <dbReference type="ARBA" id="ARBA00023125"/>
    </source>
</evidence>
<dbReference type="PROSITE" id="PS51755">
    <property type="entry name" value="OMPR_PHOB"/>
    <property type="match status" value="1"/>
</dbReference>
<evidence type="ECO:0000313" key="13">
    <source>
        <dbReference type="Proteomes" id="UP000053797"/>
    </source>
</evidence>
<reference evidence="12 14" key="2">
    <citation type="journal article" date="2016" name="Front. Microbiol.">
        <title>Genomic Resource of Rice Seed Associated Bacteria.</title>
        <authorList>
            <person name="Midha S."/>
            <person name="Bansal K."/>
            <person name="Sharma S."/>
            <person name="Kumar N."/>
            <person name="Patil P.P."/>
            <person name="Chaudhry V."/>
            <person name="Patil P.B."/>
        </authorList>
    </citation>
    <scope>NUCLEOTIDE SEQUENCE [LARGE SCALE GENOMIC DNA]</scope>
    <source>
        <strain evidence="12 14">RSA11</strain>
    </source>
</reference>
<dbReference type="InterPro" id="IPR036388">
    <property type="entry name" value="WH-like_DNA-bd_sf"/>
</dbReference>
<dbReference type="GeneID" id="88813128"/>
<dbReference type="SUPFAM" id="SSF46894">
    <property type="entry name" value="C-terminal effector domain of the bipartite response regulators"/>
    <property type="match status" value="1"/>
</dbReference>
<dbReference type="Pfam" id="PF00072">
    <property type="entry name" value="Response_reg"/>
    <property type="match status" value="1"/>
</dbReference>
<dbReference type="RefSeq" id="WP_023469704.1">
    <property type="nucleotide sequence ID" value="NZ_FMYN01000004.1"/>
</dbReference>
<dbReference type="FunFam" id="1.10.10.10:FF:000018">
    <property type="entry name" value="DNA-binding response regulator ResD"/>
    <property type="match status" value="1"/>
</dbReference>
<sequence>MTKILVAEDEHAIRSFIVINLKRAGYDVIEAENGKEALAQFDQQTFDILLLDIMMPEVDGFAVCEQARAKDEVVGIIMLTARTREEDKVMGLSVGADDYIAKPFSPAELLARIQSLLRRVETLRRRKQPRELVSGPFRIDLGAKRVQKEGVDVEVTPTEYDLLCHFIKNEDQVMSRDELLDAVWGENYFGDRKTVDVNIRRLRQKIEENPAEPKFIETLWGHGYKWRNEE</sequence>
<dbReference type="GO" id="GO:0032993">
    <property type="term" value="C:protein-DNA complex"/>
    <property type="evidence" value="ECO:0007669"/>
    <property type="project" value="TreeGrafter"/>
</dbReference>
<dbReference type="EMBL" id="LDQV01000030">
    <property type="protein sequence ID" value="KTR25889.1"/>
    <property type="molecule type" value="Genomic_DNA"/>
</dbReference>
<keyword evidence="6" id="KW-0804">Transcription</keyword>
<dbReference type="InterPro" id="IPR039420">
    <property type="entry name" value="WalR-like"/>
</dbReference>
<evidence type="ECO:0000313" key="11">
    <source>
        <dbReference type="EMBL" id="KSU48415.1"/>
    </source>
</evidence>
<evidence type="ECO:0000256" key="4">
    <source>
        <dbReference type="ARBA" id="ARBA00023015"/>
    </source>
</evidence>
<reference evidence="11 13" key="1">
    <citation type="journal article" date="2015" name="Int. J. Syst. Evol. Microbiol.">
        <title>Exiguobacterium enclense sp. nov., isolated from sediment.</title>
        <authorList>
            <person name="Dastager S.G."/>
            <person name="Mawlankar R."/>
            <person name="Sonalkar V.V."/>
            <person name="Thorat M.N."/>
            <person name="Mual P."/>
            <person name="Verma A."/>
            <person name="Krishnamurthi S."/>
            <person name="Tang S.K."/>
            <person name="Li W.J."/>
        </authorList>
    </citation>
    <scope>NUCLEOTIDE SEQUENCE [LARGE SCALE GENOMIC DNA]</scope>
    <source>
        <strain evidence="11 13">NIO-1109</strain>
    </source>
</reference>
<feature type="domain" description="Response regulatory" evidence="9">
    <location>
        <begin position="3"/>
        <end position="117"/>
    </location>
</feature>
<dbReference type="PANTHER" id="PTHR48111">
    <property type="entry name" value="REGULATOR OF RPOS"/>
    <property type="match status" value="1"/>
</dbReference>
<dbReference type="CDD" id="cd00383">
    <property type="entry name" value="trans_reg_C"/>
    <property type="match status" value="1"/>
</dbReference>
<evidence type="ECO:0000313" key="12">
    <source>
        <dbReference type="EMBL" id="KTR25889.1"/>
    </source>
</evidence>
<evidence type="ECO:0000259" key="10">
    <source>
        <dbReference type="PROSITE" id="PS51755"/>
    </source>
</evidence>
<dbReference type="EMBL" id="LNQL01000004">
    <property type="protein sequence ID" value="KSU48415.1"/>
    <property type="molecule type" value="Genomic_DNA"/>
</dbReference>
<dbReference type="InterPro" id="IPR011006">
    <property type="entry name" value="CheY-like_superfamily"/>
</dbReference>
<dbReference type="GO" id="GO:0000156">
    <property type="term" value="F:phosphorelay response regulator activity"/>
    <property type="evidence" value="ECO:0007669"/>
    <property type="project" value="TreeGrafter"/>
</dbReference>
<dbReference type="SUPFAM" id="SSF52172">
    <property type="entry name" value="CheY-like"/>
    <property type="match status" value="1"/>
</dbReference>
<dbReference type="Proteomes" id="UP000053797">
    <property type="component" value="Unassembled WGS sequence"/>
</dbReference>
<comment type="subcellular location">
    <subcellularLocation>
        <location evidence="1">Cytoplasm</location>
    </subcellularLocation>
</comment>
<dbReference type="AlphaFoldDB" id="A0A0V8GE33"/>
<dbReference type="InterPro" id="IPR016032">
    <property type="entry name" value="Sig_transdc_resp-reg_C-effctor"/>
</dbReference>
<gene>
    <name evidence="11" type="ORF">AS033_12400</name>
    <name evidence="12" type="ORF">RSA11_13440</name>
</gene>
<organism evidence="11 13">
    <name type="scientific">Exiguobacterium indicum</name>
    <dbReference type="NCBI Taxonomy" id="296995"/>
    <lineage>
        <taxon>Bacteria</taxon>
        <taxon>Bacillati</taxon>
        <taxon>Bacillota</taxon>
        <taxon>Bacilli</taxon>
        <taxon>Bacillales</taxon>
        <taxon>Bacillales Family XII. Incertae Sedis</taxon>
        <taxon>Exiguobacterium</taxon>
    </lineage>
</organism>
<keyword evidence="2 7" id="KW-0597">Phosphoprotein</keyword>
<dbReference type="Gene3D" id="6.10.250.690">
    <property type="match status" value="1"/>
</dbReference>